<feature type="compositionally biased region" description="Low complexity" evidence="11">
    <location>
        <begin position="305"/>
        <end position="340"/>
    </location>
</feature>
<feature type="region of interest" description="Disordered" evidence="11">
    <location>
        <begin position="1182"/>
        <end position="1279"/>
    </location>
</feature>
<reference evidence="13" key="1">
    <citation type="submission" date="2016-04" db="EMBL/GenBank/DDBJ databases">
        <authorList>
            <person name="Nguyen H.D."/>
            <person name="Samba Siva P."/>
            <person name="Cullis J."/>
            <person name="Levesque C.A."/>
            <person name="Hambleton S."/>
        </authorList>
    </citation>
    <scope>NUCLEOTIDE SEQUENCE</scope>
    <source>
        <strain evidence="13">DAOMC 236426</strain>
    </source>
</reference>
<dbReference type="Proteomes" id="UP000077684">
    <property type="component" value="Unassembled WGS sequence"/>
</dbReference>
<dbReference type="GO" id="GO:0034398">
    <property type="term" value="P:telomere tethering at nuclear periphery"/>
    <property type="evidence" value="ECO:0007669"/>
    <property type="project" value="TreeGrafter"/>
</dbReference>
<evidence type="ECO:0000256" key="8">
    <source>
        <dbReference type="ARBA" id="ARBA00023010"/>
    </source>
</evidence>
<feature type="compositionally biased region" description="Gly residues" evidence="11">
    <location>
        <begin position="1"/>
        <end position="15"/>
    </location>
</feature>
<evidence type="ECO:0000256" key="9">
    <source>
        <dbReference type="ARBA" id="ARBA00023132"/>
    </source>
</evidence>
<feature type="compositionally biased region" description="Low complexity" evidence="11">
    <location>
        <begin position="357"/>
        <end position="385"/>
    </location>
</feature>
<dbReference type="SUPFAM" id="SSF82215">
    <property type="entry name" value="C-terminal autoproteolytic domain of nucleoporin nup98"/>
    <property type="match status" value="1"/>
</dbReference>
<proteinExistence type="inferred from homology"/>
<dbReference type="InterPro" id="IPR036903">
    <property type="entry name" value="Nup98_auto-Pept-S59_dom_sf"/>
</dbReference>
<dbReference type="Gene3D" id="3.30.1610.10">
    <property type="entry name" value="Peptidase S59, nucleoporin"/>
    <property type="match status" value="1"/>
</dbReference>
<dbReference type="FunFam" id="1.10.10.2360:FF:000001">
    <property type="entry name" value="Nuclear pore complex protein Nup98-Nup96"/>
    <property type="match status" value="1"/>
</dbReference>
<comment type="caution">
    <text evidence="13">The sequence shown here is derived from an EMBL/GenBank/DDBJ whole genome shotgun (WGS) entry which is preliminary data.</text>
</comment>
<keyword evidence="10" id="KW-0539">Nucleus</keyword>
<dbReference type="GO" id="GO:0006405">
    <property type="term" value="P:RNA export from nucleus"/>
    <property type="evidence" value="ECO:0007669"/>
    <property type="project" value="TreeGrafter"/>
</dbReference>
<dbReference type="Gene3D" id="1.10.10.2360">
    <property type="match status" value="1"/>
</dbReference>
<feature type="domain" description="Peptidase S59" evidence="12">
    <location>
        <begin position="1017"/>
        <end position="1176"/>
    </location>
</feature>
<dbReference type="GO" id="GO:0008139">
    <property type="term" value="F:nuclear localization sequence binding"/>
    <property type="evidence" value="ECO:0007669"/>
    <property type="project" value="TreeGrafter"/>
</dbReference>
<keyword evidence="6" id="KW-0509">mRNA transport</keyword>
<dbReference type="InterPro" id="IPR025574">
    <property type="entry name" value="Nucleoporin_FG_rpt"/>
</dbReference>
<feature type="compositionally biased region" description="Low complexity" evidence="11">
    <location>
        <begin position="962"/>
        <end position="972"/>
    </location>
</feature>
<dbReference type="EMBL" id="LWDE02000695">
    <property type="protein sequence ID" value="KAE8245612.1"/>
    <property type="molecule type" value="Genomic_DNA"/>
</dbReference>
<keyword evidence="7" id="KW-0653">Protein transport</keyword>
<name>A0A8X7MQV8_9BASI</name>
<evidence type="ECO:0000256" key="5">
    <source>
        <dbReference type="ARBA" id="ARBA00022813"/>
    </source>
</evidence>
<feature type="compositionally biased region" description="Polar residues" evidence="11">
    <location>
        <begin position="1213"/>
        <end position="1224"/>
    </location>
</feature>
<evidence type="ECO:0000256" key="4">
    <source>
        <dbReference type="ARBA" id="ARBA00022737"/>
    </source>
</evidence>
<feature type="region of interest" description="Disordered" evidence="11">
    <location>
        <begin position="962"/>
        <end position="1019"/>
    </location>
</feature>
<dbReference type="GO" id="GO:0051028">
    <property type="term" value="P:mRNA transport"/>
    <property type="evidence" value="ECO:0007669"/>
    <property type="project" value="UniProtKB-KW"/>
</dbReference>
<reference evidence="13" key="2">
    <citation type="journal article" date="2019" name="IMA Fungus">
        <title>Genome sequencing and comparison of five Tilletia species to identify candidate genes for the detection of regulated species infecting wheat.</title>
        <authorList>
            <person name="Nguyen H.D.T."/>
            <person name="Sultana T."/>
            <person name="Kesanakurti P."/>
            <person name="Hambleton S."/>
        </authorList>
    </citation>
    <scope>NUCLEOTIDE SEQUENCE</scope>
    <source>
        <strain evidence="13">DAOMC 236426</strain>
    </source>
</reference>
<keyword evidence="3" id="KW-0813">Transport</keyword>
<protein>
    <recommendedName>
        <fullName evidence="12">Peptidase S59 domain-containing protein</fullName>
    </recommendedName>
</protein>
<keyword evidence="14" id="KW-1185">Reference proteome</keyword>
<evidence type="ECO:0000259" key="12">
    <source>
        <dbReference type="PROSITE" id="PS51434"/>
    </source>
</evidence>
<accession>A0A8X7MQV8</accession>
<comment type="subcellular location">
    <subcellularLocation>
        <location evidence="1">Nucleus</location>
        <location evidence="1">Nuclear pore complex</location>
    </subcellularLocation>
</comment>
<dbReference type="GO" id="GO:0017056">
    <property type="term" value="F:structural constituent of nuclear pore"/>
    <property type="evidence" value="ECO:0007669"/>
    <property type="project" value="InterPro"/>
</dbReference>
<feature type="region of interest" description="Disordered" evidence="11">
    <location>
        <begin position="835"/>
        <end position="869"/>
    </location>
</feature>
<feature type="region of interest" description="Disordered" evidence="11">
    <location>
        <begin position="1"/>
        <end position="80"/>
    </location>
</feature>
<sequence length="2118" mass="219393">MFGGGGATGGFGGFGQQQQQQQQAQQQQQQPGAFGAAQPAQTGFGFGAQQPQQQQPQQPAAGGLFGAPSTQSAPFAFGQANNTAAGGGGLFGAQQNKPAPTGFGGFGAVNNATAPAGGGFTFGAGGSAMQPAQAQTGALFGGGGAATGAFGAKPAGSGLFAAQQPQTNTFGAVGQTGGGMFGTANTAAAGAMPTQGSSNPPYQPHVVTEKDNNNTTSNFSYQSITCLPAYRNASFEELRVQDYQQGRKTGNAGPAAGATFGGFGQQQQQQPQQAGQAGGAFGQPAQTGGLFGQPAQQANTGGIFGQQQQQQPQTGGLFGQQPQAAGGIFGQNNAQQQQTGGLFGQNKPGGLFGQNTQQPAQQAGGLFGAQQPQQQQQGQTGFSFGGAAAAAQPAASTGGFTFGAAANNNQAKPGGLFGAPAATTNTFGGFGQNTQQGQAAGAFGFGAANNAAKPGGLFGNAGATATPASTGFGGFGATSAAAANQPKPAFSFGQAATTPAPGAFGANTGAQPAAGGGLFGGGATGSAPGFGAASTAAAPAAGGGLFGGGAFGAKPAGGGLFGNAGNTAQPQPASGGLFGNNNNNAAGGGGLFGAKPAAAQTGGLFGGFGAQQQQQPAAGAATGFGAGGGGLFGQQAQAKPGGLFGTNNAGGGGLFGNNAGQAGAAGGGGGLFGQSTAGGGLFGSTLVNAQPAAGGAAPGFGAGAGVPGFGQSLNFGQQNLTQSQILAQSVAQGLAKGIDADPYGTEALFRSTAGTNGSSMNGLSLGNSTMGASLGHQPFLPFSSVAKEHQPRFGLGASTASNGRESPFRPTARSSAKTLRYRSATPSLGLFAGTASVGAGTHRESTPGATREGSIGPGSPAALRTGSPSIFRALGNDSGLPSQAFTSRPSVKRLVLNDGGGSVAGSPSANRTGSVNPFESPSREFGGARRSGTVPPGRGVNFSPAFEVSASQSRLSRAGAADSDASFSFAGRGPRGVADDSPSKGDGASRNLFGDRSFGDTSNTRTSAHDNDADVLPGGYKMSPTLSELRRMTKTELQTVRDFTVSRSGFGSVRFLPPVDLSGISDLTSIAGGVVQIRAKECYVYPEKADCTPGTDGMKAGYVPGPKAAQGEALNVPAVVTLDKCWPLDRATREPIKDPEHPRYKQHIAKLKKIPETKFIDFHAPTGAWQFQVEHFSRYGLDSEDEDSEDAAATAVTQSKDTYKPKLKPIEASPSQARKTSKSMNDIEEDDDDDDDEDDDDAPPNEGLGDSTTEGDSIMSTTNEDDVDADDTFQAREIPVRRGTTSVRIVRASPAPEVARPNDLQAWATERGVQPEKVQVMQASLFGARRTGAGDGDGKVGAQAQNVSAVGPVAVRKHPRASSVQPETGPVSPEARNGSRPNFTTGIPAATMPTSGPRARKFTRTDLAQSISHGQESIRADAGLCMGRSFRVGWGPGGLLVHNGVLAGVALSSNLVPSQGSKRASEQSITSVRLQKVLTSNTPAYDGILDPIMDVQLQNSIVEYYEQDDCPAAQIAPTARFYHFSGLFDIGDHSQEATIWRLGHALFDEIDLELPGDPSQELKKRVTALKRKEALSDWLQQAVQQTVEAESRSHVAMSRTSDTLFSYLSGYQLQRACMAAIDSGDLHLSTLIAQVPGDDEHRDDLADQLATWRKEGVDAHISKQHLRLYELLSGNVNRSEANKAGNRDPSEQVEAIDIGAGLDWKRAFGLHLWYGVPHEADLNESLASYDRAVHELRTAAPPMPAYREKAHIGELRLRELVKARSYDRDVLFELIKLAVDPSHDLETALGPCNFGPSQTDYRLPWHLHILLSHALKVRHFQDRTGVVETRYTFDADDAASLQGYSARSDALTADFANELELAGKWTSAVFVLLHLQSAVARRRAIRDVLARCVEGASEAEIAFVIHELCVPEEWVHEARAYLKRYRDDRYEEFLSLAKADLLSEAHDVATKILIPEAIVRTDHQLVMRILGFLTHRGGANLPEWNYGGKLYVDYVACVWHLSSLLNRRLAGTLDDEGEEQFLNIAASIERIQVGLPQLLPLGDDPSDLEKNPSLACIRATQQMTRSQMLSVLSYFGRDVTKVRPEIGPSGPGWDVDFPPAVEVVQSLAQDHFNDLFHP</sequence>
<dbReference type="GO" id="GO:0003723">
    <property type="term" value="F:RNA binding"/>
    <property type="evidence" value="ECO:0007669"/>
    <property type="project" value="TreeGrafter"/>
</dbReference>
<feature type="compositionally biased region" description="Polar residues" evidence="11">
    <location>
        <begin position="1250"/>
        <end position="1262"/>
    </location>
</feature>
<dbReference type="PANTHER" id="PTHR23198">
    <property type="entry name" value="NUCLEOPORIN"/>
    <property type="match status" value="1"/>
</dbReference>
<evidence type="ECO:0000313" key="14">
    <source>
        <dbReference type="Proteomes" id="UP000077684"/>
    </source>
</evidence>
<dbReference type="PANTHER" id="PTHR23198:SF6">
    <property type="entry name" value="NUCLEAR PORE COMPLEX PROTEIN NUP98-NUP96"/>
    <property type="match status" value="1"/>
</dbReference>
<dbReference type="PROSITE" id="PS51434">
    <property type="entry name" value="NUP_C"/>
    <property type="match status" value="1"/>
</dbReference>
<feature type="compositionally biased region" description="Acidic residues" evidence="11">
    <location>
        <begin position="1226"/>
        <end position="1243"/>
    </location>
</feature>
<evidence type="ECO:0000256" key="1">
    <source>
        <dbReference type="ARBA" id="ARBA00004567"/>
    </source>
</evidence>
<evidence type="ECO:0000256" key="3">
    <source>
        <dbReference type="ARBA" id="ARBA00022448"/>
    </source>
</evidence>
<feature type="region of interest" description="Disordered" evidence="11">
    <location>
        <begin position="246"/>
        <end position="385"/>
    </location>
</feature>
<evidence type="ECO:0000256" key="2">
    <source>
        <dbReference type="ARBA" id="ARBA00008926"/>
    </source>
</evidence>
<keyword evidence="9" id="KW-0906">Nuclear pore complex</keyword>
<dbReference type="Pfam" id="PF13634">
    <property type="entry name" value="Nucleoporin_FG"/>
    <property type="match status" value="3"/>
</dbReference>
<feature type="compositionally biased region" description="Low complexity" evidence="11">
    <location>
        <begin position="16"/>
        <end position="68"/>
    </location>
</feature>
<feature type="region of interest" description="Disordered" evidence="11">
    <location>
        <begin position="1356"/>
        <end position="1399"/>
    </location>
</feature>
<dbReference type="Pfam" id="PF12110">
    <property type="entry name" value="Nup96"/>
    <property type="match status" value="1"/>
</dbReference>
<keyword evidence="5" id="KW-0068">Autocatalytic cleavage</keyword>
<evidence type="ECO:0000256" key="10">
    <source>
        <dbReference type="ARBA" id="ARBA00023242"/>
    </source>
</evidence>
<dbReference type="InterPro" id="IPR037665">
    <property type="entry name" value="Nucleoporin_S59-like"/>
</dbReference>
<comment type="similarity">
    <text evidence="2">Belongs to the nucleoporin GLFG family.</text>
</comment>
<dbReference type="InterPro" id="IPR007230">
    <property type="entry name" value="Nup98_auto-Pept-S59_dom"/>
</dbReference>
<dbReference type="Gene3D" id="1.25.40.690">
    <property type="match status" value="1"/>
</dbReference>
<feature type="compositionally biased region" description="Low complexity" evidence="11">
    <location>
        <begin position="265"/>
        <end position="275"/>
    </location>
</feature>
<dbReference type="GO" id="GO:0000973">
    <property type="term" value="P:post-transcriptional tethering of RNA polymerase II gene DNA at nuclear periphery"/>
    <property type="evidence" value="ECO:0007669"/>
    <property type="project" value="TreeGrafter"/>
</dbReference>
<feature type="region of interest" description="Disordered" evidence="11">
    <location>
        <begin position="795"/>
        <end position="818"/>
    </location>
</feature>
<evidence type="ECO:0000256" key="7">
    <source>
        <dbReference type="ARBA" id="ARBA00022927"/>
    </source>
</evidence>
<feature type="region of interest" description="Disordered" evidence="11">
    <location>
        <begin position="896"/>
        <end position="939"/>
    </location>
</feature>
<gene>
    <name evidence="13" type="ORF">A4X06_0g5545</name>
</gene>
<feature type="region of interest" description="Disordered" evidence="11">
    <location>
        <begin position="562"/>
        <end position="581"/>
    </location>
</feature>
<dbReference type="InterPro" id="IPR021967">
    <property type="entry name" value="Nup98_C"/>
</dbReference>
<feature type="region of interest" description="Disordered" evidence="11">
    <location>
        <begin position="190"/>
        <end position="214"/>
    </location>
</feature>
<dbReference type="GO" id="GO:0006606">
    <property type="term" value="P:protein import into nucleus"/>
    <property type="evidence" value="ECO:0007669"/>
    <property type="project" value="TreeGrafter"/>
</dbReference>
<evidence type="ECO:0000256" key="11">
    <source>
        <dbReference type="SAM" id="MobiDB-lite"/>
    </source>
</evidence>
<organism evidence="13 14">
    <name type="scientific">Tilletia controversa</name>
    <name type="common">dwarf bunt fungus</name>
    <dbReference type="NCBI Taxonomy" id="13291"/>
    <lineage>
        <taxon>Eukaryota</taxon>
        <taxon>Fungi</taxon>
        <taxon>Dikarya</taxon>
        <taxon>Basidiomycota</taxon>
        <taxon>Ustilaginomycotina</taxon>
        <taxon>Exobasidiomycetes</taxon>
        <taxon>Tilletiales</taxon>
        <taxon>Tilletiaceae</taxon>
        <taxon>Tilletia</taxon>
    </lineage>
</organism>
<dbReference type="GO" id="GO:0044614">
    <property type="term" value="C:nuclear pore cytoplasmic filaments"/>
    <property type="evidence" value="ECO:0007669"/>
    <property type="project" value="TreeGrafter"/>
</dbReference>
<evidence type="ECO:0000313" key="13">
    <source>
        <dbReference type="EMBL" id="KAE8245612.1"/>
    </source>
</evidence>
<dbReference type="FunFam" id="3.30.1610.10:FF:000003">
    <property type="entry name" value="Nucleoporin SONB, putative"/>
    <property type="match status" value="1"/>
</dbReference>
<dbReference type="Pfam" id="PF04096">
    <property type="entry name" value="Nucleoporin2"/>
    <property type="match status" value="1"/>
</dbReference>
<keyword evidence="8" id="KW-0811">Translocation</keyword>
<evidence type="ECO:0000256" key="6">
    <source>
        <dbReference type="ARBA" id="ARBA00022816"/>
    </source>
</evidence>
<feature type="compositionally biased region" description="Polar residues" evidence="11">
    <location>
        <begin position="905"/>
        <end position="919"/>
    </location>
</feature>
<keyword evidence="4" id="KW-0677">Repeat</keyword>